<name>A0A2W5A0V6_9BACT</name>
<dbReference type="PANTHER" id="PTHR47506">
    <property type="entry name" value="TRANSCRIPTIONAL REGULATORY PROTEIN"/>
    <property type="match status" value="1"/>
</dbReference>
<dbReference type="Pfam" id="PF00440">
    <property type="entry name" value="TetR_N"/>
    <property type="match status" value="1"/>
</dbReference>
<evidence type="ECO:0000313" key="6">
    <source>
        <dbReference type="EMBL" id="PZO86852.1"/>
    </source>
</evidence>
<dbReference type="PROSITE" id="PS50977">
    <property type="entry name" value="HTH_TETR_2"/>
    <property type="match status" value="1"/>
</dbReference>
<dbReference type="InterPro" id="IPR009057">
    <property type="entry name" value="Homeodomain-like_sf"/>
</dbReference>
<proteinExistence type="predicted"/>
<evidence type="ECO:0000313" key="7">
    <source>
        <dbReference type="Proteomes" id="UP000249557"/>
    </source>
</evidence>
<dbReference type="GO" id="GO:0003677">
    <property type="term" value="F:DNA binding"/>
    <property type="evidence" value="ECO:0007669"/>
    <property type="project" value="UniProtKB-UniRule"/>
</dbReference>
<keyword evidence="1" id="KW-0805">Transcription regulation</keyword>
<evidence type="ECO:0000259" key="5">
    <source>
        <dbReference type="PROSITE" id="PS50977"/>
    </source>
</evidence>
<gene>
    <name evidence="6" type="ORF">DI626_05405</name>
</gene>
<reference evidence="6 7" key="1">
    <citation type="submission" date="2017-08" db="EMBL/GenBank/DDBJ databases">
        <title>Infants hospitalized years apart are colonized by the same room-sourced microbial strains.</title>
        <authorList>
            <person name="Brooks B."/>
            <person name="Olm M.R."/>
            <person name="Firek B.A."/>
            <person name="Baker R."/>
            <person name="Thomas B.C."/>
            <person name="Morowitz M.J."/>
            <person name="Banfield J.F."/>
        </authorList>
    </citation>
    <scope>NUCLEOTIDE SEQUENCE [LARGE SCALE GENOMIC DNA]</scope>
    <source>
        <strain evidence="6">S2_018_000_R2_104</strain>
    </source>
</reference>
<dbReference type="SUPFAM" id="SSF46689">
    <property type="entry name" value="Homeodomain-like"/>
    <property type="match status" value="1"/>
</dbReference>
<dbReference type="InterPro" id="IPR001647">
    <property type="entry name" value="HTH_TetR"/>
</dbReference>
<dbReference type="Proteomes" id="UP000249557">
    <property type="component" value="Unassembled WGS sequence"/>
</dbReference>
<evidence type="ECO:0000256" key="4">
    <source>
        <dbReference type="PROSITE-ProRule" id="PRU00335"/>
    </source>
</evidence>
<sequence>MARPDTGTRQKLIDTATDLLWTSSYGAVSVDDICNTADVKKGSFYHYFTSKLELATTAMEEYYEAYVRPDMEDIFSEKRDFASQIAALADSIVEEQHEVRNRYGLVCGCPMAALASEMIGEENASIAAKIEEMFDNCKGYIRAAIAKANANGTIHIPDVDAKTEEIHDFITELMIMARIHNNLDGLERDLRPGLIRILGLDEASPKTLKTA</sequence>
<dbReference type="EMBL" id="QFNK01000087">
    <property type="protein sequence ID" value="PZO86852.1"/>
    <property type="molecule type" value="Genomic_DNA"/>
</dbReference>
<dbReference type="AlphaFoldDB" id="A0A2W5A0V6"/>
<keyword evidence="2 4" id="KW-0238">DNA-binding</keyword>
<feature type="domain" description="HTH tetR-type" evidence="5">
    <location>
        <begin position="6"/>
        <end position="66"/>
    </location>
</feature>
<evidence type="ECO:0000256" key="2">
    <source>
        <dbReference type="ARBA" id="ARBA00023125"/>
    </source>
</evidence>
<comment type="caution">
    <text evidence="6">The sequence shown here is derived from an EMBL/GenBank/DDBJ whole genome shotgun (WGS) entry which is preliminary data.</text>
</comment>
<evidence type="ECO:0000256" key="1">
    <source>
        <dbReference type="ARBA" id="ARBA00023015"/>
    </source>
</evidence>
<protein>
    <submittedName>
        <fullName evidence="6">TetR/AcrR family transcriptional regulator</fullName>
    </submittedName>
</protein>
<feature type="DNA-binding region" description="H-T-H motif" evidence="4">
    <location>
        <begin position="29"/>
        <end position="48"/>
    </location>
</feature>
<keyword evidence="3" id="KW-0804">Transcription</keyword>
<organism evidence="6 7">
    <name type="scientific">Micavibrio aeruginosavorus</name>
    <dbReference type="NCBI Taxonomy" id="349221"/>
    <lineage>
        <taxon>Bacteria</taxon>
        <taxon>Pseudomonadati</taxon>
        <taxon>Bdellovibrionota</taxon>
        <taxon>Bdellovibrionia</taxon>
        <taxon>Bdellovibrionales</taxon>
        <taxon>Pseudobdellovibrionaceae</taxon>
        <taxon>Micavibrio</taxon>
    </lineage>
</organism>
<dbReference type="InterPro" id="IPR036271">
    <property type="entry name" value="Tet_transcr_reg_TetR-rel_C_sf"/>
</dbReference>
<dbReference type="Gene3D" id="1.10.357.10">
    <property type="entry name" value="Tetracycline Repressor, domain 2"/>
    <property type="match status" value="1"/>
</dbReference>
<accession>A0A2W5A0V6</accession>
<dbReference type="InterPro" id="IPR011075">
    <property type="entry name" value="TetR_C"/>
</dbReference>
<dbReference type="Pfam" id="PF16925">
    <property type="entry name" value="TetR_C_13"/>
    <property type="match status" value="1"/>
</dbReference>
<evidence type="ECO:0000256" key="3">
    <source>
        <dbReference type="ARBA" id="ARBA00023163"/>
    </source>
</evidence>
<dbReference type="PANTHER" id="PTHR47506:SF1">
    <property type="entry name" value="HTH-TYPE TRANSCRIPTIONAL REGULATOR YJDC"/>
    <property type="match status" value="1"/>
</dbReference>
<dbReference type="SUPFAM" id="SSF48498">
    <property type="entry name" value="Tetracyclin repressor-like, C-terminal domain"/>
    <property type="match status" value="1"/>
</dbReference>